<evidence type="ECO:0000256" key="4">
    <source>
        <dbReference type="ARBA" id="ARBA00022989"/>
    </source>
</evidence>
<feature type="transmembrane region" description="Helical" evidence="6">
    <location>
        <begin position="159"/>
        <end position="182"/>
    </location>
</feature>
<keyword evidence="5 6" id="KW-0472">Membrane</keyword>
<dbReference type="EMBL" id="ACUZ02000046">
    <property type="protein sequence ID" value="EFB31048.1"/>
    <property type="molecule type" value="Genomic_DNA"/>
</dbReference>
<dbReference type="AlphaFoldDB" id="D1QUC4"/>
<dbReference type="Pfam" id="PF01943">
    <property type="entry name" value="Polysacc_synt"/>
    <property type="match status" value="1"/>
</dbReference>
<accession>D1QUC4</accession>
<dbReference type="STRING" id="649760.HMPREF0971_02607"/>
<keyword evidence="3 6" id="KW-0812">Transmembrane</keyword>
<evidence type="ECO:0000313" key="8">
    <source>
        <dbReference type="Proteomes" id="UP000004079"/>
    </source>
</evidence>
<comment type="caution">
    <text evidence="7">The sequence shown here is derived from an EMBL/GenBank/DDBJ whole genome shotgun (WGS) entry which is preliminary data.</text>
</comment>
<feature type="transmembrane region" description="Helical" evidence="6">
    <location>
        <begin position="15"/>
        <end position="37"/>
    </location>
</feature>
<evidence type="ECO:0000256" key="1">
    <source>
        <dbReference type="ARBA" id="ARBA00004651"/>
    </source>
</evidence>
<evidence type="ECO:0000256" key="5">
    <source>
        <dbReference type="ARBA" id="ARBA00023136"/>
    </source>
</evidence>
<dbReference type="Proteomes" id="UP000004079">
    <property type="component" value="Unassembled WGS sequence"/>
</dbReference>
<evidence type="ECO:0000256" key="3">
    <source>
        <dbReference type="ARBA" id="ARBA00022692"/>
    </source>
</evidence>
<evidence type="ECO:0000256" key="2">
    <source>
        <dbReference type="ARBA" id="ARBA00022475"/>
    </source>
</evidence>
<proteinExistence type="predicted"/>
<evidence type="ECO:0000313" key="7">
    <source>
        <dbReference type="EMBL" id="EFB31048.1"/>
    </source>
</evidence>
<dbReference type="InterPro" id="IPR050833">
    <property type="entry name" value="Poly_Biosynth_Transport"/>
</dbReference>
<dbReference type="GO" id="GO:0005886">
    <property type="term" value="C:plasma membrane"/>
    <property type="evidence" value="ECO:0007669"/>
    <property type="project" value="UniProtKB-SubCell"/>
</dbReference>
<gene>
    <name evidence="7" type="ORF">HMPREF0971_02607</name>
</gene>
<feature type="transmembrane region" description="Helical" evidence="6">
    <location>
        <begin position="376"/>
        <end position="396"/>
    </location>
</feature>
<evidence type="ECO:0000256" key="6">
    <source>
        <dbReference type="SAM" id="Phobius"/>
    </source>
</evidence>
<protein>
    <recommendedName>
        <fullName evidence="9">Polysaccharide biosynthesis protein</fullName>
    </recommendedName>
</protein>
<name>D1QUC4_9BACT</name>
<dbReference type="PANTHER" id="PTHR30250:SF11">
    <property type="entry name" value="O-ANTIGEN TRANSPORTER-RELATED"/>
    <property type="match status" value="1"/>
</dbReference>
<dbReference type="InterPro" id="IPR002797">
    <property type="entry name" value="Polysacc_synth"/>
</dbReference>
<keyword evidence="2" id="KW-1003">Cell membrane</keyword>
<feature type="transmembrane region" description="Helical" evidence="6">
    <location>
        <begin position="101"/>
        <end position="126"/>
    </location>
</feature>
<keyword evidence="4 6" id="KW-1133">Transmembrane helix</keyword>
<feature type="transmembrane region" description="Helical" evidence="6">
    <location>
        <begin position="352"/>
        <end position="370"/>
    </location>
</feature>
<feature type="transmembrane region" description="Helical" evidence="6">
    <location>
        <begin position="280"/>
        <end position="300"/>
    </location>
</feature>
<dbReference type="PANTHER" id="PTHR30250">
    <property type="entry name" value="PST FAMILY PREDICTED COLANIC ACID TRANSPORTER"/>
    <property type="match status" value="1"/>
</dbReference>
<feature type="transmembrane region" description="Helical" evidence="6">
    <location>
        <begin position="239"/>
        <end position="259"/>
    </location>
</feature>
<evidence type="ECO:0008006" key="9">
    <source>
        <dbReference type="Google" id="ProtNLM"/>
    </source>
</evidence>
<feature type="transmembrane region" description="Helical" evidence="6">
    <location>
        <begin position="58"/>
        <end position="81"/>
    </location>
</feature>
<dbReference type="HOGENOM" id="CLU_626501_0_0_10"/>
<sequence>MFIVIRSYTQEQFGLWGSITSIAAIIITGDFGLTNVLRSIASKNLNRGKEGDEETKRYFYSTLLFFMIFAILLAVILFFFHNYIPFEKLFKTDNIQLRQQGHIICSIVLLLFFFTIPLSIAGALFFSYGENKYNAILAFVSSILTFIIVAGLAVFKYSIVYTSIVYFACPLVIYTISTFLFISKREWWNVHIQLRQTFEDLKFLLPLGIKYLVIGFAGSFITNLLTIYSGALLGLKEAAIVNIAQKIFTFFTGIYQSVLNPIWSRLATLYFQKAILKCKTLWNISIVVTLLVAFGIITLSTVLSDVIIRIVAGGDFISSPELFCMVGICLFMKIIFDNVSLLQIAINKINDITIGYIIFTVICMGVFPNIVRLWSFRSMIMCMIFLWLAFSLAIYYRTLNKQLTLHG</sequence>
<organism evidence="7 8">
    <name type="scientific">Segatella oris F0302</name>
    <dbReference type="NCBI Taxonomy" id="649760"/>
    <lineage>
        <taxon>Bacteria</taxon>
        <taxon>Pseudomonadati</taxon>
        <taxon>Bacteroidota</taxon>
        <taxon>Bacteroidia</taxon>
        <taxon>Bacteroidales</taxon>
        <taxon>Prevotellaceae</taxon>
        <taxon>Segatella</taxon>
    </lineage>
</organism>
<feature type="transmembrane region" description="Helical" evidence="6">
    <location>
        <begin position="133"/>
        <end position="153"/>
    </location>
</feature>
<reference evidence="7 8" key="1">
    <citation type="submission" date="2009-11" db="EMBL/GenBank/DDBJ databases">
        <authorList>
            <person name="Weinstock G."/>
            <person name="Sodergren E."/>
            <person name="Clifton S."/>
            <person name="Fulton L."/>
            <person name="Fulton B."/>
            <person name="Courtney L."/>
            <person name="Fronick C."/>
            <person name="Harrison M."/>
            <person name="Strong C."/>
            <person name="Farmer C."/>
            <person name="Delahaunty K."/>
            <person name="Markovic C."/>
            <person name="Hall O."/>
            <person name="Minx P."/>
            <person name="Tomlinson C."/>
            <person name="Mitreva M."/>
            <person name="Nelson J."/>
            <person name="Hou S."/>
            <person name="Wollam A."/>
            <person name="Pepin K.H."/>
            <person name="Johnson M."/>
            <person name="Bhonagiri V."/>
            <person name="Nash W.E."/>
            <person name="Warren W."/>
            <person name="Chinwalla A."/>
            <person name="Mardis E.R."/>
            <person name="Wilson R.K."/>
        </authorList>
    </citation>
    <scope>NUCLEOTIDE SEQUENCE [LARGE SCALE GENOMIC DNA]</scope>
    <source>
        <strain evidence="7 8">F0302</strain>
    </source>
</reference>
<feature type="transmembrane region" description="Helical" evidence="6">
    <location>
        <begin position="203"/>
        <end position="227"/>
    </location>
</feature>
<comment type="subcellular location">
    <subcellularLocation>
        <location evidence="1">Cell membrane</location>
        <topology evidence="1">Multi-pass membrane protein</topology>
    </subcellularLocation>
</comment>